<dbReference type="GO" id="GO:0016020">
    <property type="term" value="C:membrane"/>
    <property type="evidence" value="ECO:0007669"/>
    <property type="project" value="UniProtKB-SubCell"/>
</dbReference>
<feature type="transmembrane region" description="Helical" evidence="6">
    <location>
        <begin position="114"/>
        <end position="133"/>
    </location>
</feature>
<feature type="transmembrane region" description="Helical" evidence="6">
    <location>
        <begin position="249"/>
        <end position="268"/>
    </location>
</feature>
<dbReference type="FunFam" id="1.20.1070.10:FF:000096">
    <property type="entry name" value="Odorant receptor 131-2"/>
    <property type="match status" value="1"/>
</dbReference>
<protein>
    <submittedName>
        <fullName evidence="9">Odorant receptor 131-2-like</fullName>
    </submittedName>
</protein>
<dbReference type="Pfam" id="PF00001">
    <property type="entry name" value="7tm_1"/>
    <property type="match status" value="1"/>
</dbReference>
<dbReference type="CDD" id="cd00637">
    <property type="entry name" value="7tm_classA_rhodopsin-like"/>
    <property type="match status" value="1"/>
</dbReference>
<evidence type="ECO:0000256" key="2">
    <source>
        <dbReference type="ARBA" id="ARBA00022692"/>
    </source>
</evidence>
<evidence type="ECO:0000313" key="9">
    <source>
        <dbReference type="RefSeq" id="XP_032835550.1"/>
    </source>
</evidence>
<organism evidence="8 9">
    <name type="scientific">Petromyzon marinus</name>
    <name type="common">Sea lamprey</name>
    <dbReference type="NCBI Taxonomy" id="7757"/>
    <lineage>
        <taxon>Eukaryota</taxon>
        <taxon>Metazoa</taxon>
        <taxon>Chordata</taxon>
        <taxon>Craniata</taxon>
        <taxon>Vertebrata</taxon>
        <taxon>Cyclostomata</taxon>
        <taxon>Hyperoartia</taxon>
        <taxon>Petromyzontiformes</taxon>
        <taxon>Petromyzontidae</taxon>
        <taxon>Petromyzon</taxon>
    </lineage>
</organism>
<keyword evidence="2 6" id="KW-0812">Transmembrane</keyword>
<dbReference type="InterPro" id="IPR017452">
    <property type="entry name" value="GPCR_Rhodpsn_7TM"/>
</dbReference>
<dbReference type="Proteomes" id="UP001318040">
    <property type="component" value="Chromosome 75"/>
</dbReference>
<feature type="transmembrane region" description="Helical" evidence="6">
    <location>
        <begin position="153"/>
        <end position="174"/>
    </location>
</feature>
<evidence type="ECO:0000256" key="1">
    <source>
        <dbReference type="ARBA" id="ARBA00004370"/>
    </source>
</evidence>
<dbReference type="PANTHER" id="PTHR26451">
    <property type="entry name" value="G_PROTEIN_RECEP_F1_2 DOMAIN-CONTAINING PROTEIN"/>
    <property type="match status" value="1"/>
</dbReference>
<dbReference type="InterPro" id="IPR000276">
    <property type="entry name" value="GPCR_Rhodpsn"/>
</dbReference>
<dbReference type="GO" id="GO:0004984">
    <property type="term" value="F:olfactory receptor activity"/>
    <property type="evidence" value="ECO:0007669"/>
    <property type="project" value="TreeGrafter"/>
</dbReference>
<proteinExistence type="predicted"/>
<dbReference type="AlphaFoldDB" id="A0AAJ7XIG7"/>
<evidence type="ECO:0000256" key="5">
    <source>
        <dbReference type="SAM" id="MobiDB-lite"/>
    </source>
</evidence>
<evidence type="ECO:0000259" key="7">
    <source>
        <dbReference type="PROSITE" id="PS50262"/>
    </source>
</evidence>
<dbReference type="GO" id="GO:0005549">
    <property type="term" value="F:odorant binding"/>
    <property type="evidence" value="ECO:0007669"/>
    <property type="project" value="TreeGrafter"/>
</dbReference>
<dbReference type="GO" id="GO:0004930">
    <property type="term" value="F:G protein-coupled receptor activity"/>
    <property type="evidence" value="ECO:0007669"/>
    <property type="project" value="InterPro"/>
</dbReference>
<gene>
    <name evidence="9" type="primary">LOC116957482</name>
</gene>
<feature type="transmembrane region" description="Helical" evidence="6">
    <location>
        <begin position="208"/>
        <end position="228"/>
    </location>
</feature>
<dbReference type="InterPro" id="IPR052921">
    <property type="entry name" value="GPCR1_Superfamily_Member"/>
</dbReference>
<sequence length="330" mass="36420">MASAVGPSANGSQSLRNETQHAEGPPSPFWNGGRFVLYAILTLTWVPTFALSVLMACLLVRVRAYGESAKYILFANLTACDSTYMLLSGALTVLRSELVWVSRVLCALQVNLSMTLHVNSVLSVAAMAVERYVAICHPLRYHQLSHRRSGLQAVACIWLLSLLAPTLRLGLYFASGPPFLTGSEPVCEINTFDAQLPYGEATIIIRNVFLYTFFVLCTLGVLISYILTARAAKRASERRSSFSKALKTIVLHGIQLCLCLLPAALPMAHNIVGLLNLSPLGLYGVRVTIYFVLHVVPRFMSPFLYGVRDEEIVKDLRRLLCCVRSKRVNP</sequence>
<feature type="transmembrane region" description="Helical" evidence="6">
    <location>
        <begin position="288"/>
        <end position="307"/>
    </location>
</feature>
<feature type="transmembrane region" description="Helical" evidence="6">
    <location>
        <begin position="71"/>
        <end position="94"/>
    </location>
</feature>
<keyword evidence="3 6" id="KW-1133">Transmembrane helix</keyword>
<dbReference type="KEGG" id="pmrn:116957482"/>
<evidence type="ECO:0000256" key="4">
    <source>
        <dbReference type="ARBA" id="ARBA00023136"/>
    </source>
</evidence>
<dbReference type="SUPFAM" id="SSF81321">
    <property type="entry name" value="Family A G protein-coupled receptor-like"/>
    <property type="match status" value="1"/>
</dbReference>
<evidence type="ECO:0000313" key="8">
    <source>
        <dbReference type="Proteomes" id="UP001318040"/>
    </source>
</evidence>
<reference evidence="9" key="1">
    <citation type="submission" date="2025-08" db="UniProtKB">
        <authorList>
            <consortium name="RefSeq"/>
        </authorList>
    </citation>
    <scope>IDENTIFICATION</scope>
    <source>
        <tissue evidence="9">Sperm</tissue>
    </source>
</reference>
<keyword evidence="4 6" id="KW-0472">Membrane</keyword>
<dbReference type="PROSITE" id="PS50262">
    <property type="entry name" value="G_PROTEIN_RECEP_F1_2"/>
    <property type="match status" value="1"/>
</dbReference>
<feature type="domain" description="G-protein coupled receptors family 1 profile" evidence="7">
    <location>
        <begin position="51"/>
        <end position="305"/>
    </location>
</feature>
<dbReference type="RefSeq" id="XP_032835550.1">
    <property type="nucleotide sequence ID" value="XM_032979659.1"/>
</dbReference>
<accession>A0AAJ7XIG7</accession>
<evidence type="ECO:0000256" key="6">
    <source>
        <dbReference type="SAM" id="Phobius"/>
    </source>
</evidence>
<dbReference type="PANTHER" id="PTHR26451:SF991">
    <property type="entry name" value="ODORANT RECEPTOR"/>
    <property type="match status" value="1"/>
</dbReference>
<feature type="transmembrane region" description="Helical" evidence="6">
    <location>
        <begin position="35"/>
        <end position="59"/>
    </location>
</feature>
<comment type="subcellular location">
    <subcellularLocation>
        <location evidence="1">Membrane</location>
    </subcellularLocation>
</comment>
<keyword evidence="8" id="KW-1185">Reference proteome</keyword>
<feature type="region of interest" description="Disordered" evidence="5">
    <location>
        <begin position="1"/>
        <end position="26"/>
    </location>
</feature>
<evidence type="ECO:0000256" key="3">
    <source>
        <dbReference type="ARBA" id="ARBA00022989"/>
    </source>
</evidence>
<name>A0AAJ7XIG7_PETMA</name>
<dbReference type="Gene3D" id="1.20.1070.10">
    <property type="entry name" value="Rhodopsin 7-helix transmembrane proteins"/>
    <property type="match status" value="1"/>
</dbReference>